<dbReference type="STRING" id="84531.LA76x_3547"/>
<dbReference type="KEGG" id="lab:LA76x_3547"/>
<dbReference type="AlphaFoldDB" id="A0A0S2FDR8"/>
<evidence type="ECO:0000313" key="2">
    <source>
        <dbReference type="EMBL" id="ALN81669.1"/>
    </source>
</evidence>
<dbReference type="EMBL" id="CP011129">
    <property type="protein sequence ID" value="ALN81669.1"/>
    <property type="molecule type" value="Genomic_DNA"/>
</dbReference>
<proteinExistence type="predicted"/>
<evidence type="ECO:0000313" key="3">
    <source>
        <dbReference type="Proteomes" id="UP000060787"/>
    </source>
</evidence>
<protein>
    <submittedName>
        <fullName evidence="2">Uncharacterized protein</fullName>
    </submittedName>
</protein>
<name>A0A0S2FDR8_LYSAN</name>
<gene>
    <name evidence="2" type="ORF">LA76x_3547</name>
</gene>
<dbReference type="Proteomes" id="UP000060787">
    <property type="component" value="Chromosome"/>
</dbReference>
<reference evidence="2 3" key="1">
    <citation type="journal article" date="2015" name="BMC Genomics">
        <title>Comparative genomics and metabolic profiling of the genus Lysobacter.</title>
        <authorList>
            <person name="de Bruijn I."/>
            <person name="Cheng X."/>
            <person name="de Jager V."/>
            <person name="Exposito R.G."/>
            <person name="Watrous J."/>
            <person name="Patel N."/>
            <person name="Postma J."/>
            <person name="Dorrestein P.C."/>
            <person name="Kobayashi D."/>
            <person name="Raaijmakers J.M."/>
        </authorList>
    </citation>
    <scope>NUCLEOTIDE SEQUENCE [LARGE SCALE GENOMIC DNA]</scope>
    <source>
        <strain evidence="2 3">76</strain>
    </source>
</reference>
<evidence type="ECO:0000256" key="1">
    <source>
        <dbReference type="SAM" id="MobiDB-lite"/>
    </source>
</evidence>
<accession>A0A0S2FDR8</accession>
<sequence length="56" mass="5895">MAVASAQRGRRHRGNVNDPSDPAARSAQALRQSPACPGSVRFGVCTSNGRSDWGRA</sequence>
<keyword evidence="3" id="KW-1185">Reference proteome</keyword>
<feature type="region of interest" description="Disordered" evidence="1">
    <location>
        <begin position="1"/>
        <end position="56"/>
    </location>
</feature>
<organism evidence="2 3">
    <name type="scientific">Lysobacter antibioticus</name>
    <dbReference type="NCBI Taxonomy" id="84531"/>
    <lineage>
        <taxon>Bacteria</taxon>
        <taxon>Pseudomonadati</taxon>
        <taxon>Pseudomonadota</taxon>
        <taxon>Gammaproteobacteria</taxon>
        <taxon>Lysobacterales</taxon>
        <taxon>Lysobacteraceae</taxon>
        <taxon>Lysobacter</taxon>
    </lineage>
</organism>